<organism evidence="2 3">
    <name type="scientific">Vineibacter terrae</name>
    <dbReference type="NCBI Taxonomy" id="2586908"/>
    <lineage>
        <taxon>Bacteria</taxon>
        <taxon>Pseudomonadati</taxon>
        <taxon>Pseudomonadota</taxon>
        <taxon>Alphaproteobacteria</taxon>
        <taxon>Hyphomicrobiales</taxon>
        <taxon>Vineibacter</taxon>
    </lineage>
</organism>
<dbReference type="PANTHER" id="PTHR43346">
    <property type="entry name" value="LIGAND BINDING DOMAIN PROTEIN, PUTATIVE (AFU_ORTHOLOGUE AFUA_6G14370)-RELATED"/>
    <property type="match status" value="1"/>
</dbReference>
<keyword evidence="3" id="KW-1185">Reference proteome</keyword>
<proteinExistence type="predicted"/>
<dbReference type="PANTHER" id="PTHR43346:SF1">
    <property type="entry name" value="QUERCETIN 2,3-DIOXYGENASE-RELATED"/>
    <property type="match status" value="1"/>
</dbReference>
<evidence type="ECO:0000313" key="3">
    <source>
        <dbReference type="Proteomes" id="UP000321638"/>
    </source>
</evidence>
<dbReference type="InterPro" id="IPR011051">
    <property type="entry name" value="RmlC_Cupin_sf"/>
</dbReference>
<dbReference type="EMBL" id="VDUZ01000015">
    <property type="protein sequence ID" value="TXL75204.1"/>
    <property type="molecule type" value="Genomic_DNA"/>
</dbReference>
<dbReference type="InterPro" id="IPR013096">
    <property type="entry name" value="Cupin_2"/>
</dbReference>
<evidence type="ECO:0000313" key="2">
    <source>
        <dbReference type="EMBL" id="TXL75204.1"/>
    </source>
</evidence>
<dbReference type="OrthoDB" id="9798709at2"/>
<name>A0A5C8PLY0_9HYPH</name>
<dbReference type="InterPro" id="IPR014710">
    <property type="entry name" value="RmlC-like_jellyroll"/>
</dbReference>
<dbReference type="Gene3D" id="2.60.120.10">
    <property type="entry name" value="Jelly Rolls"/>
    <property type="match status" value="1"/>
</dbReference>
<sequence length="142" mass="15068">MTAVYRGPCAEAAMPVIPNTQAQEIPWRPGYRNFVLAGSEQGLACIAGYSVIEPGAGAPLHVHEGVDEIFIVLEGTLDLRLGEQQLRVSADHTIAIPAGVPHAFVAVGPTPVRMFTFMPRNRAIAEATTYLEGGPPAGAQQH</sequence>
<comment type="caution">
    <text evidence="2">The sequence shown here is derived from an EMBL/GenBank/DDBJ whole genome shotgun (WGS) entry which is preliminary data.</text>
</comment>
<evidence type="ECO:0000259" key="1">
    <source>
        <dbReference type="Pfam" id="PF07883"/>
    </source>
</evidence>
<reference evidence="2 3" key="1">
    <citation type="submission" date="2019-06" db="EMBL/GenBank/DDBJ databases">
        <title>New taxonomy in bacterial strain CC-CFT640, isolated from vineyard.</title>
        <authorList>
            <person name="Lin S.-Y."/>
            <person name="Tsai C.-F."/>
            <person name="Young C.-C."/>
        </authorList>
    </citation>
    <scope>NUCLEOTIDE SEQUENCE [LARGE SCALE GENOMIC DNA]</scope>
    <source>
        <strain evidence="2 3">CC-CFT640</strain>
    </source>
</reference>
<protein>
    <submittedName>
        <fullName evidence="2">Cupin domain-containing protein</fullName>
    </submittedName>
</protein>
<accession>A0A5C8PLY0</accession>
<dbReference type="Pfam" id="PF07883">
    <property type="entry name" value="Cupin_2"/>
    <property type="match status" value="1"/>
</dbReference>
<dbReference type="AlphaFoldDB" id="A0A5C8PLY0"/>
<dbReference type="SUPFAM" id="SSF51182">
    <property type="entry name" value="RmlC-like cupins"/>
    <property type="match status" value="1"/>
</dbReference>
<feature type="domain" description="Cupin type-2" evidence="1">
    <location>
        <begin position="50"/>
        <end position="116"/>
    </location>
</feature>
<dbReference type="Proteomes" id="UP000321638">
    <property type="component" value="Unassembled WGS sequence"/>
</dbReference>
<gene>
    <name evidence="2" type="ORF">FHP25_15115</name>
</gene>
<dbReference type="CDD" id="cd02208">
    <property type="entry name" value="cupin_RmlC-like"/>
    <property type="match status" value="1"/>
</dbReference>
<dbReference type="InterPro" id="IPR052538">
    <property type="entry name" value="Flavonoid_dioxygenase-like"/>
</dbReference>